<keyword evidence="3" id="KW-1185">Reference proteome</keyword>
<dbReference type="EMBL" id="CM000761">
    <property type="protein sequence ID" value="KXG36923.1"/>
    <property type="molecule type" value="Genomic_DNA"/>
</dbReference>
<evidence type="ECO:0000313" key="2">
    <source>
        <dbReference type="EMBL" id="KXG36923.1"/>
    </source>
</evidence>
<reference evidence="2 3" key="1">
    <citation type="journal article" date="2009" name="Nature">
        <title>The Sorghum bicolor genome and the diversification of grasses.</title>
        <authorList>
            <person name="Paterson A.H."/>
            <person name="Bowers J.E."/>
            <person name="Bruggmann R."/>
            <person name="Dubchak I."/>
            <person name="Grimwood J."/>
            <person name="Gundlach H."/>
            <person name="Haberer G."/>
            <person name="Hellsten U."/>
            <person name="Mitros T."/>
            <person name="Poliakov A."/>
            <person name="Schmutz J."/>
            <person name="Spannagl M."/>
            <person name="Tang H."/>
            <person name="Wang X."/>
            <person name="Wicker T."/>
            <person name="Bharti A.K."/>
            <person name="Chapman J."/>
            <person name="Feltus F.A."/>
            <person name="Gowik U."/>
            <person name="Grigoriev I.V."/>
            <person name="Lyons E."/>
            <person name="Maher C.A."/>
            <person name="Martis M."/>
            <person name="Narechania A."/>
            <person name="Otillar R.P."/>
            <person name="Penning B.W."/>
            <person name="Salamov A.A."/>
            <person name="Wang Y."/>
            <person name="Zhang L."/>
            <person name="Carpita N.C."/>
            <person name="Freeling M."/>
            <person name="Gingle A.R."/>
            <person name="Hash C.T."/>
            <person name="Keller B."/>
            <person name="Klein P."/>
            <person name="Kresovich S."/>
            <person name="McCann M.C."/>
            <person name="Ming R."/>
            <person name="Peterson D.G."/>
            <person name="Mehboob-ur-Rahman"/>
            <person name="Ware D."/>
            <person name="Westhoff P."/>
            <person name="Mayer K.F."/>
            <person name="Messing J."/>
            <person name="Rokhsar D.S."/>
        </authorList>
    </citation>
    <scope>NUCLEOTIDE SEQUENCE [LARGE SCALE GENOMIC DNA]</scope>
    <source>
        <strain evidence="3">cv. BTx623</strain>
    </source>
</reference>
<feature type="region of interest" description="Disordered" evidence="1">
    <location>
        <begin position="18"/>
        <end position="59"/>
    </location>
</feature>
<dbReference type="Proteomes" id="UP000000768">
    <property type="component" value="Chromosome 2"/>
</dbReference>
<dbReference type="Gramene" id="KXG36923">
    <property type="protein sequence ID" value="KXG36923"/>
    <property type="gene ID" value="SORBI_3002G413900"/>
</dbReference>
<gene>
    <name evidence="2" type="ORF">SORBI_3002G413900</name>
</gene>
<proteinExistence type="predicted"/>
<dbReference type="AlphaFoldDB" id="A0A1B6QG98"/>
<evidence type="ECO:0000256" key="1">
    <source>
        <dbReference type="SAM" id="MobiDB-lite"/>
    </source>
</evidence>
<organism evidence="2 3">
    <name type="scientific">Sorghum bicolor</name>
    <name type="common">Sorghum</name>
    <name type="synonym">Sorghum vulgare</name>
    <dbReference type="NCBI Taxonomy" id="4558"/>
    <lineage>
        <taxon>Eukaryota</taxon>
        <taxon>Viridiplantae</taxon>
        <taxon>Streptophyta</taxon>
        <taxon>Embryophyta</taxon>
        <taxon>Tracheophyta</taxon>
        <taxon>Spermatophyta</taxon>
        <taxon>Magnoliopsida</taxon>
        <taxon>Liliopsida</taxon>
        <taxon>Poales</taxon>
        <taxon>Poaceae</taxon>
        <taxon>PACMAD clade</taxon>
        <taxon>Panicoideae</taxon>
        <taxon>Andropogonodae</taxon>
        <taxon>Andropogoneae</taxon>
        <taxon>Sorghinae</taxon>
        <taxon>Sorghum</taxon>
    </lineage>
</organism>
<sequence>MHGRRFYLSYLKHVSKTRLPHSHGEASLNPRLTPYPPQSELVPVLPSSPRTPTPSPPLLSARLSPLLLRVLARVRGAPPLPRAPGAAEGPGAG</sequence>
<protein>
    <submittedName>
        <fullName evidence="2">Uncharacterized protein</fullName>
    </submittedName>
</protein>
<dbReference type="InParanoid" id="A0A1B6QG98"/>
<accession>A0A1B6QG98</accession>
<name>A0A1B6QG98_SORBI</name>
<evidence type="ECO:0000313" key="3">
    <source>
        <dbReference type="Proteomes" id="UP000000768"/>
    </source>
</evidence>
<reference evidence="3" key="2">
    <citation type="journal article" date="2018" name="Plant J.">
        <title>The Sorghum bicolor reference genome: improved assembly, gene annotations, a transcriptome atlas, and signatures of genome organization.</title>
        <authorList>
            <person name="McCormick R.F."/>
            <person name="Truong S.K."/>
            <person name="Sreedasyam A."/>
            <person name="Jenkins J."/>
            <person name="Shu S."/>
            <person name="Sims D."/>
            <person name="Kennedy M."/>
            <person name="Amirebrahimi M."/>
            <person name="Weers B.D."/>
            <person name="McKinley B."/>
            <person name="Mattison A."/>
            <person name="Morishige D.T."/>
            <person name="Grimwood J."/>
            <person name="Schmutz J."/>
            <person name="Mullet J.E."/>
        </authorList>
    </citation>
    <scope>NUCLEOTIDE SEQUENCE [LARGE SCALE GENOMIC DNA]</scope>
    <source>
        <strain evidence="3">cv. BTx623</strain>
    </source>
</reference>